<protein>
    <submittedName>
        <fullName evidence="1">Uncharacterized protein</fullName>
    </submittedName>
</protein>
<dbReference type="AlphaFoldDB" id="A0A0G1PNW8"/>
<comment type="caution">
    <text evidence="1">The sequence shown here is derived from an EMBL/GenBank/DDBJ whole genome shotgun (WGS) entry which is preliminary data.</text>
</comment>
<proteinExistence type="predicted"/>
<reference evidence="1 2" key="1">
    <citation type="journal article" date="2015" name="Nature">
        <title>rRNA introns, odd ribosomes, and small enigmatic genomes across a large radiation of phyla.</title>
        <authorList>
            <person name="Brown C.T."/>
            <person name="Hug L.A."/>
            <person name="Thomas B.C."/>
            <person name="Sharon I."/>
            <person name="Castelle C.J."/>
            <person name="Singh A."/>
            <person name="Wilkins M.J."/>
            <person name="Williams K.H."/>
            <person name="Banfield J.F."/>
        </authorList>
    </citation>
    <scope>NUCLEOTIDE SEQUENCE [LARGE SCALE GENOMIC DNA]</scope>
</reference>
<name>A0A0G1PNW8_9BACT</name>
<organism evidence="1 2">
    <name type="scientific">Candidatus Uhrbacteria bacterium GW2011_GWF2_46_218</name>
    <dbReference type="NCBI Taxonomy" id="1619001"/>
    <lineage>
        <taxon>Bacteria</taxon>
        <taxon>Candidatus Uhriibacteriota</taxon>
    </lineage>
</organism>
<dbReference type="Proteomes" id="UP000034705">
    <property type="component" value="Unassembled WGS sequence"/>
</dbReference>
<accession>A0A0G1PNW8</accession>
<evidence type="ECO:0000313" key="1">
    <source>
        <dbReference type="EMBL" id="KKU34377.1"/>
    </source>
</evidence>
<dbReference type="EMBL" id="LCMG01000001">
    <property type="protein sequence ID" value="KKU34377.1"/>
    <property type="molecule type" value="Genomic_DNA"/>
</dbReference>
<sequence>MGLFSKKKITIQELIDSIIRIGYVSSDEDLDVYKKSLKACGLSKDITKRRKGEIFIFELLASTHAIQSAFTKSPLMGNFVLDALHAYIYSVYSEDEKDQTDFEELLNERYKRYRVILASDGDMVPFFLGAEFAANFFGEEAPKEALPFILTSAEVFFSRMTGLKEFLDEILLKYEIIPS</sequence>
<evidence type="ECO:0000313" key="2">
    <source>
        <dbReference type="Proteomes" id="UP000034705"/>
    </source>
</evidence>
<gene>
    <name evidence="1" type="ORF">UX45_C0001G0086</name>
</gene>